<dbReference type="EMBL" id="CP009706">
    <property type="protein sequence ID" value="AIU72985.1"/>
    <property type="molecule type" value="Genomic_DNA"/>
</dbReference>
<dbReference type="AlphaFoldDB" id="A0A097R2N2"/>
<dbReference type="OrthoDB" id="9868197at2"/>
<dbReference type="HOGENOM" id="CLU_2478999_0_0_6"/>
<dbReference type="Proteomes" id="UP000029986">
    <property type="component" value="Chromosome"/>
</dbReference>
<evidence type="ECO:0000313" key="2">
    <source>
        <dbReference type="Proteomes" id="UP000029986"/>
    </source>
</evidence>
<reference evidence="1 2" key="1">
    <citation type="journal article" date="2014" name="Gut Pathog.">
        <title>Gene clusters of Hafnia alvei strain FB1 important in survival and pathogenesis: a draft genome perspective.</title>
        <authorList>
            <person name="Tan J.Y."/>
            <person name="Yin W.F."/>
            <person name="Chan K.G."/>
        </authorList>
    </citation>
    <scope>NUCLEOTIDE SEQUENCE [LARGE SCALE GENOMIC DNA]</scope>
    <source>
        <strain evidence="1 2">FB1</strain>
    </source>
</reference>
<gene>
    <name evidence="1" type="ORF">AT03_11715</name>
</gene>
<dbReference type="KEGG" id="hav:AT03_11715"/>
<organism evidence="1 2">
    <name type="scientific">Hafnia alvei FB1</name>
    <dbReference type="NCBI Taxonomy" id="1453496"/>
    <lineage>
        <taxon>Bacteria</taxon>
        <taxon>Pseudomonadati</taxon>
        <taxon>Pseudomonadota</taxon>
        <taxon>Gammaproteobacteria</taxon>
        <taxon>Enterobacterales</taxon>
        <taxon>Hafniaceae</taxon>
        <taxon>Hafnia</taxon>
    </lineage>
</organism>
<keyword evidence="2" id="KW-1185">Reference proteome</keyword>
<evidence type="ECO:0000313" key="1">
    <source>
        <dbReference type="EMBL" id="AIU72985.1"/>
    </source>
</evidence>
<dbReference type="PATRIC" id="fig|1453496.5.peg.2368"/>
<sequence length="87" mass="9962">MDTEEFYELQQKFSELELELKVHKALILGLMSELGVSSLQEFGTFRRVTQGELSKCPPQSDEQHAFRTMLNQLLNKALVEASSDMKL</sequence>
<protein>
    <submittedName>
        <fullName evidence="1">Uncharacterized protein</fullName>
    </submittedName>
</protein>
<accession>A0A097R2N2</accession>
<dbReference type="RefSeq" id="WP_025802593.1">
    <property type="nucleotide sequence ID" value="NZ_CP009706.1"/>
</dbReference>
<name>A0A097R2N2_HAFAL</name>
<proteinExistence type="predicted"/>